<keyword evidence="3" id="KW-1185">Reference proteome</keyword>
<comment type="caution">
    <text evidence="2">The sequence shown here is derived from an EMBL/GenBank/DDBJ whole genome shotgun (WGS) entry which is preliminary data.</text>
</comment>
<name>A0ABR0T174_9HYPO</name>
<feature type="compositionally biased region" description="Basic and acidic residues" evidence="1">
    <location>
        <begin position="304"/>
        <end position="315"/>
    </location>
</feature>
<feature type="compositionally biased region" description="Polar residues" evidence="1">
    <location>
        <begin position="242"/>
        <end position="255"/>
    </location>
</feature>
<evidence type="ECO:0000313" key="3">
    <source>
        <dbReference type="Proteomes" id="UP001338125"/>
    </source>
</evidence>
<feature type="compositionally biased region" description="Polar residues" evidence="1">
    <location>
        <begin position="1282"/>
        <end position="1292"/>
    </location>
</feature>
<evidence type="ECO:0000313" key="2">
    <source>
        <dbReference type="EMBL" id="KAK5998118.1"/>
    </source>
</evidence>
<sequence>MPQSGACSFENQVGFHLTIIADAFNIVPLARLATGDSIKRLLPSNPLLIKRLRKRGFTSELTAISPPPLSEPSSVQHSCTHIAVEEFRERNIPQGVQIARFPTAHACPRRRMMAAEPSINNSADVSASSEPRLIIDAQHGDLHPPTLNGPSVTLEDIANKRITNVEDQINSADVSVSGGSDTEASRAEWAKQKDGDKGHGRTGSSTKRPATFKAVSVNKTFLASKSGSTGVSSKPSDKPVAGSSTPPTGSATLSISRPRLVAKTGSGAGASSPRFSSALNGGKAATAPDASAVWNKNRPTPAPEPKKFTDEELKKYGIHMASRLNEDDAQGQNKWADIDEDDEDWAPEAITWGDGTKTTLPHSDEPPVPVAVSDNGSVASKGAIQDKPASPALSGPSSAPAPKSGGLPSGKGLILKSATQEKPTLVAKPPVPPTPAKSPWATLPPVDKTPLVPIEPSYASRGPPREQSSLKPANLPSSREITTDDYNRSAWRDRAPHGNRELFNSRSGRYEPVADRRGPPVRSDSQTRYPGILQRASQSDQPEPSAAFQTNRAAQDVPFGRRRGSSNVSGGSGSFLQRMTKGNDGPIPPTAELLDARRNSLAGSIESPISPGVVSVSGQGQPRPPPDWASRPSPGTTFVAPHRGPHTEYNAGPPPPLLEDDIEYQKKLMREGVELARKRRQEEEAREEAARRERIQKKLDALGPPPERKSEVKDNTAKENTVKPAQIQQRAASETTELSAQALNNEGSDKGDVAVANHHDKSVLNSKETSPTNVLPPESISRRLSHGQDAKPGNVWGGSGPRPDRFTPWVAAAPRNVWSSPDSDRGLGNGTFNPDLGRIPGTSIPAPLGLRSSRYATPAVSGAPGIELASKWVAAVAENDKKLSAARLAERAERERQMAEHGMTMEDAQPAIKDTWRPVHVPGDGTRHSMATVEVQSHPAGPWKASRDELPQGAPPVEEPVSGAQPGVIGSGGNSVLAQAGPAGTPQSRPSRFFPAKDARSEAVYEGDVTHPHVSLPKPHPVVKLPPSMAESQPPQPKVSNVWANRAAFRDSPRAPIHQAPSTRPPAEAASENWQDKINNLLNSGKHPSPKHTGVDAASKNALDYATSHDTTTVFLPVAIKYGWEDSKAPTTKPMAEECFEEQEMGSLPQIRFPHKAPEAAWQPATVPPKPLPKKFLIEALAKEQFHFPADIVGNGTAVIIHFLGMAESKILTIPFSATRGGRGGHSKPSPRHRGGPGHGSRSGKRETSNTYGDSDNSRTTGRSGRGGYRSRGGAETWSRYAPSQKQTSMPA</sequence>
<feature type="compositionally biased region" description="Basic and acidic residues" evidence="1">
    <location>
        <begin position="481"/>
        <end position="500"/>
    </location>
</feature>
<feature type="compositionally biased region" description="Basic and acidic residues" evidence="1">
    <location>
        <begin position="183"/>
        <end position="199"/>
    </location>
</feature>
<feature type="compositionally biased region" description="Basic and acidic residues" evidence="1">
    <location>
        <begin position="508"/>
        <end position="518"/>
    </location>
</feature>
<dbReference type="Proteomes" id="UP001338125">
    <property type="component" value="Unassembled WGS sequence"/>
</dbReference>
<feature type="region of interest" description="Disordered" evidence="1">
    <location>
        <begin position="1217"/>
        <end position="1292"/>
    </location>
</feature>
<feature type="compositionally biased region" description="Polar residues" evidence="1">
    <location>
        <begin position="763"/>
        <end position="773"/>
    </location>
</feature>
<organism evidence="2 3">
    <name type="scientific">Cladobotryum mycophilum</name>
    <dbReference type="NCBI Taxonomy" id="491253"/>
    <lineage>
        <taxon>Eukaryota</taxon>
        <taxon>Fungi</taxon>
        <taxon>Dikarya</taxon>
        <taxon>Ascomycota</taxon>
        <taxon>Pezizomycotina</taxon>
        <taxon>Sordariomycetes</taxon>
        <taxon>Hypocreomycetidae</taxon>
        <taxon>Hypocreales</taxon>
        <taxon>Hypocreaceae</taxon>
        <taxon>Cladobotryum</taxon>
    </lineage>
</organism>
<feature type="region of interest" description="Disordered" evidence="1">
    <location>
        <begin position="675"/>
        <end position="849"/>
    </location>
</feature>
<feature type="compositionally biased region" description="Polar residues" evidence="1">
    <location>
        <begin position="225"/>
        <end position="234"/>
    </location>
</feature>
<feature type="compositionally biased region" description="Basic and acidic residues" evidence="1">
    <location>
        <begin position="675"/>
        <end position="721"/>
    </location>
</feature>
<reference evidence="2 3" key="1">
    <citation type="submission" date="2024-01" db="EMBL/GenBank/DDBJ databases">
        <title>Complete genome of Cladobotryum mycophilum ATHUM6906.</title>
        <authorList>
            <person name="Christinaki A.C."/>
            <person name="Myridakis A.I."/>
            <person name="Kouvelis V.N."/>
        </authorList>
    </citation>
    <scope>NUCLEOTIDE SEQUENCE [LARGE SCALE GENOMIC DNA]</scope>
    <source>
        <strain evidence="2 3">ATHUM6906</strain>
    </source>
</reference>
<feature type="compositionally biased region" description="Basic residues" evidence="1">
    <location>
        <begin position="1223"/>
        <end position="1236"/>
    </location>
</feature>
<feature type="compositionally biased region" description="Polar residues" evidence="1">
    <location>
        <begin position="726"/>
        <end position="746"/>
    </location>
</feature>
<proteinExistence type="predicted"/>
<feature type="compositionally biased region" description="Polar residues" evidence="1">
    <location>
        <begin position="535"/>
        <end position="553"/>
    </location>
</feature>
<dbReference type="EMBL" id="JAVFKD010000001">
    <property type="protein sequence ID" value="KAK5998118.1"/>
    <property type="molecule type" value="Genomic_DNA"/>
</dbReference>
<accession>A0ABR0T174</accession>
<feature type="region of interest" description="Disordered" evidence="1">
    <location>
        <begin position="893"/>
        <end position="1020"/>
    </location>
</feature>
<gene>
    <name evidence="2" type="ORF">PT974_00490</name>
</gene>
<feature type="region of interest" description="Disordered" evidence="1">
    <location>
        <begin position="225"/>
        <end position="591"/>
    </location>
</feature>
<feature type="compositionally biased region" description="Low complexity" evidence="1">
    <location>
        <begin position="387"/>
        <end position="428"/>
    </location>
</feature>
<feature type="compositionally biased region" description="Basic and acidic residues" evidence="1">
    <location>
        <begin position="747"/>
        <end position="762"/>
    </location>
</feature>
<feature type="compositionally biased region" description="Polar residues" evidence="1">
    <location>
        <begin position="171"/>
        <end position="182"/>
    </location>
</feature>
<feature type="region of interest" description="Disordered" evidence="1">
    <location>
        <begin position="603"/>
        <end position="659"/>
    </location>
</feature>
<feature type="compositionally biased region" description="Low complexity" evidence="1">
    <location>
        <begin position="604"/>
        <end position="621"/>
    </location>
</feature>
<evidence type="ECO:0000256" key="1">
    <source>
        <dbReference type="SAM" id="MobiDB-lite"/>
    </source>
</evidence>
<feature type="compositionally biased region" description="Basic and acidic residues" evidence="1">
    <location>
        <begin position="995"/>
        <end position="1011"/>
    </location>
</feature>
<protein>
    <submittedName>
        <fullName evidence="2">Uncharacterized protein</fullName>
    </submittedName>
</protein>
<feature type="region of interest" description="Disordered" evidence="1">
    <location>
        <begin position="171"/>
        <end position="211"/>
    </location>
</feature>
<feature type="compositionally biased region" description="Polar residues" evidence="1">
    <location>
        <begin position="466"/>
        <end position="480"/>
    </location>
</feature>